<keyword evidence="1" id="KW-1185">Reference proteome</keyword>
<evidence type="ECO:0000313" key="2">
    <source>
        <dbReference type="WBParaSite" id="PgE353_g001_t01"/>
    </source>
</evidence>
<reference evidence="2 3" key="1">
    <citation type="submission" date="2022-11" db="UniProtKB">
        <authorList>
            <consortium name="WormBaseParasite"/>
        </authorList>
    </citation>
    <scope>IDENTIFICATION</scope>
</reference>
<protein>
    <submittedName>
        <fullName evidence="2 3">Uncharacterized protein</fullName>
    </submittedName>
</protein>
<evidence type="ECO:0000313" key="3">
    <source>
        <dbReference type="WBParaSite" id="PgE353_g001_t02"/>
    </source>
</evidence>
<dbReference type="WBParaSite" id="PgE353_g001_t03">
    <property type="protein sequence ID" value="PgE353_g001_t03"/>
    <property type="gene ID" value="PgE353_g001"/>
</dbReference>
<dbReference type="Proteomes" id="UP000887569">
    <property type="component" value="Unplaced"/>
</dbReference>
<accession>A0A915A583</accession>
<evidence type="ECO:0000313" key="1">
    <source>
        <dbReference type="Proteomes" id="UP000887569"/>
    </source>
</evidence>
<sequence>MINLRNTKHMQMPFVKCSMKHNFNIAKMESRVIPHAPNKRDHSNILRLHLQFCDAKVTSYSRVRIMQLHSEIVSHDLNGSYELEKFFGNLMRTLL</sequence>
<dbReference type="WBParaSite" id="PgE353_g001_t06">
    <property type="protein sequence ID" value="PgE353_g001_t06"/>
    <property type="gene ID" value="PgE353_g001"/>
</dbReference>
<dbReference type="AlphaFoldDB" id="A0A915A583"/>
<dbReference type="WBParaSite" id="PgE353_g001_t01">
    <property type="protein sequence ID" value="PgE353_g001_t01"/>
    <property type="gene ID" value="PgE353_g001"/>
</dbReference>
<dbReference type="WBParaSite" id="PgE353_g001_t02">
    <property type="protein sequence ID" value="PgE353_g001_t02"/>
    <property type="gene ID" value="PgE353_g001"/>
</dbReference>
<proteinExistence type="predicted"/>
<organism evidence="1 3">
    <name type="scientific">Parascaris univalens</name>
    <name type="common">Nematode worm</name>
    <dbReference type="NCBI Taxonomy" id="6257"/>
    <lineage>
        <taxon>Eukaryota</taxon>
        <taxon>Metazoa</taxon>
        <taxon>Ecdysozoa</taxon>
        <taxon>Nematoda</taxon>
        <taxon>Chromadorea</taxon>
        <taxon>Rhabditida</taxon>
        <taxon>Spirurina</taxon>
        <taxon>Ascaridomorpha</taxon>
        <taxon>Ascaridoidea</taxon>
        <taxon>Ascarididae</taxon>
        <taxon>Parascaris</taxon>
    </lineage>
</organism>
<name>A0A915A583_PARUN</name>